<name>A0A8S2B1A4_ARAAE</name>
<accession>A0A8S2B1A4</accession>
<dbReference type="Proteomes" id="UP000682877">
    <property type="component" value="Chromosome 8"/>
</dbReference>
<evidence type="ECO:0000313" key="5">
    <source>
        <dbReference type="Proteomes" id="UP000682877"/>
    </source>
</evidence>
<feature type="region of interest" description="Disordered" evidence="1">
    <location>
        <begin position="156"/>
        <end position="201"/>
    </location>
</feature>
<feature type="compositionally biased region" description="Pro residues" evidence="1">
    <location>
        <begin position="163"/>
        <end position="173"/>
    </location>
</feature>
<evidence type="ECO:0000256" key="1">
    <source>
        <dbReference type="SAM" id="MobiDB-lite"/>
    </source>
</evidence>
<dbReference type="EMBL" id="LR999458">
    <property type="protein sequence ID" value="CAE6258672.1"/>
    <property type="molecule type" value="Genomic_DNA"/>
</dbReference>
<evidence type="ECO:0000313" key="3">
    <source>
        <dbReference type="EMBL" id="CAE6258672.1"/>
    </source>
</evidence>
<gene>
    <name evidence="2" type="ORF">AARE701A_LOCUS22336</name>
    <name evidence="3" type="ORF">AARE701A_LOCUS22338</name>
    <name evidence="4" type="ORF">AARE701A_LOCUS22342</name>
</gene>
<sequence>MGEAILLNLNIAVALKVERNTDGYTATVHSTEATVLTPVVITPAVTNAANRNATVANSSSTPPPPPPPVDNLVRIAANLNATVANPSSTTPPPPPPPPPPLHGTEAGNENAANDDSAPPSPVDNLVNSTIGNHSFTHPPSPLFATTVRNAANLNATVANPSSTTPPPPPPPPLLGTEAGNENAANVNPVPPSPVDNQVNSTIGNHSFTHPPSPLFATTITGNFSTPPSNNSSPAVWL</sequence>
<protein>
    <submittedName>
        <fullName evidence="4">Uncharacterized protein</fullName>
    </submittedName>
</protein>
<feature type="compositionally biased region" description="Pro residues" evidence="1">
    <location>
        <begin position="89"/>
        <end position="101"/>
    </location>
</feature>
<dbReference type="EMBL" id="LR999458">
    <property type="protein sequence ID" value="CAE6258624.1"/>
    <property type="molecule type" value="Genomic_DNA"/>
</dbReference>
<feature type="compositionally biased region" description="Polar residues" evidence="1">
    <location>
        <begin position="125"/>
        <end position="137"/>
    </location>
</feature>
<reference evidence="4" key="1">
    <citation type="submission" date="2021-01" db="EMBL/GenBank/DDBJ databases">
        <authorList>
            <person name="Bezrukov I."/>
        </authorList>
    </citation>
    <scope>NUCLEOTIDE SEQUENCE</scope>
</reference>
<dbReference type="AlphaFoldDB" id="A0A8S2B1A4"/>
<proteinExistence type="predicted"/>
<evidence type="ECO:0000313" key="4">
    <source>
        <dbReference type="EMBL" id="CAE6258746.1"/>
    </source>
</evidence>
<evidence type="ECO:0000313" key="2">
    <source>
        <dbReference type="EMBL" id="CAE6258624.1"/>
    </source>
</evidence>
<organism evidence="4 5">
    <name type="scientific">Arabidopsis arenosa</name>
    <name type="common">Sand rock-cress</name>
    <name type="synonym">Cardaminopsis arenosa</name>
    <dbReference type="NCBI Taxonomy" id="38785"/>
    <lineage>
        <taxon>Eukaryota</taxon>
        <taxon>Viridiplantae</taxon>
        <taxon>Streptophyta</taxon>
        <taxon>Embryophyta</taxon>
        <taxon>Tracheophyta</taxon>
        <taxon>Spermatophyta</taxon>
        <taxon>Magnoliopsida</taxon>
        <taxon>eudicotyledons</taxon>
        <taxon>Gunneridae</taxon>
        <taxon>Pentapetalae</taxon>
        <taxon>rosids</taxon>
        <taxon>malvids</taxon>
        <taxon>Brassicales</taxon>
        <taxon>Brassicaceae</taxon>
        <taxon>Camelineae</taxon>
        <taxon>Arabidopsis</taxon>
    </lineage>
</organism>
<keyword evidence="5" id="KW-1185">Reference proteome</keyword>
<feature type="region of interest" description="Disordered" evidence="1">
    <location>
        <begin position="83"/>
        <end position="143"/>
    </location>
</feature>
<dbReference type="EMBL" id="LR999458">
    <property type="protein sequence ID" value="CAE6258746.1"/>
    <property type="molecule type" value="Genomic_DNA"/>
</dbReference>